<dbReference type="GO" id="GO:0005524">
    <property type="term" value="F:ATP binding"/>
    <property type="evidence" value="ECO:0007669"/>
    <property type="project" value="UniProtKB-KW"/>
</dbReference>
<dbReference type="PANTHER" id="PTHR46008:SF20">
    <property type="entry name" value="PROTEIN KINASE DOMAIN-CONTAINING PROTEIN"/>
    <property type="match status" value="1"/>
</dbReference>
<dbReference type="InterPro" id="IPR000719">
    <property type="entry name" value="Prot_kinase_dom"/>
</dbReference>
<dbReference type="Pfam" id="PF07714">
    <property type="entry name" value="PK_Tyr_Ser-Thr"/>
    <property type="match status" value="1"/>
</dbReference>
<evidence type="ECO:0000259" key="3">
    <source>
        <dbReference type="PROSITE" id="PS50011"/>
    </source>
</evidence>
<dbReference type="AlphaFoldDB" id="A0A067JBN8"/>
<evidence type="ECO:0000256" key="1">
    <source>
        <dbReference type="ARBA" id="ARBA00022741"/>
    </source>
</evidence>
<dbReference type="InterPro" id="IPR001245">
    <property type="entry name" value="Ser-Thr/Tyr_kinase_cat_dom"/>
</dbReference>
<dbReference type="PROSITE" id="PS00108">
    <property type="entry name" value="PROTEIN_KINASE_ST"/>
    <property type="match status" value="1"/>
</dbReference>
<dbReference type="SUPFAM" id="SSF56112">
    <property type="entry name" value="Protein kinase-like (PK-like)"/>
    <property type="match status" value="1"/>
</dbReference>
<dbReference type="SMART" id="SM00220">
    <property type="entry name" value="S_TKc"/>
    <property type="match status" value="1"/>
</dbReference>
<dbReference type="InterPro" id="IPR011009">
    <property type="entry name" value="Kinase-like_dom_sf"/>
</dbReference>
<name>A0A067JBN8_JATCU</name>
<feature type="domain" description="Protein kinase" evidence="3">
    <location>
        <begin position="51"/>
        <end position="256"/>
    </location>
</feature>
<dbReference type="Proteomes" id="UP000027138">
    <property type="component" value="Unassembled WGS sequence"/>
</dbReference>
<sequence length="256" mass="28879">MFLQRKILRKGLDSLPLSSRTVSSEEDIEKGRGFFAPIFPYSEREAATNNFDAAREIGGGGFCTVYYGMLRDGREIAVKRLYGNNYRRVRQFINELEVLSRFRQTHLVSLYGSTAHRSRILLLVYEYVPNGTVFGHLHGERAKSGGLPWSTRMKIAVESACALAYLHASDIIHRDVKTKNILLEYDFHVKVADFGLSRLFPLDVTHVSAAPQGTPGYVDPEYHEFHRFTDKSDVYSFGVVLIELISSLPAVEIAGN</sequence>
<accession>A0A067JBN8</accession>
<dbReference type="Gene3D" id="3.30.200.20">
    <property type="entry name" value="Phosphorylase Kinase, domain 1"/>
    <property type="match status" value="1"/>
</dbReference>
<proteinExistence type="predicted"/>
<dbReference type="PROSITE" id="PS50011">
    <property type="entry name" value="PROTEIN_KINASE_DOM"/>
    <property type="match status" value="1"/>
</dbReference>
<dbReference type="EMBL" id="KK920209">
    <property type="protein sequence ID" value="KDP20148.1"/>
    <property type="molecule type" value="Genomic_DNA"/>
</dbReference>
<dbReference type="GO" id="GO:0004672">
    <property type="term" value="F:protein kinase activity"/>
    <property type="evidence" value="ECO:0007669"/>
    <property type="project" value="InterPro"/>
</dbReference>
<dbReference type="OrthoDB" id="4062651at2759"/>
<dbReference type="Gene3D" id="1.10.510.10">
    <property type="entry name" value="Transferase(Phosphotransferase) domain 1"/>
    <property type="match status" value="1"/>
</dbReference>
<evidence type="ECO:0000313" key="5">
    <source>
        <dbReference type="Proteomes" id="UP000027138"/>
    </source>
</evidence>
<gene>
    <name evidence="4" type="ORF">JCGZ_05917</name>
</gene>
<keyword evidence="1" id="KW-0547">Nucleotide-binding</keyword>
<evidence type="ECO:0000256" key="2">
    <source>
        <dbReference type="ARBA" id="ARBA00022840"/>
    </source>
</evidence>
<keyword evidence="2" id="KW-0067">ATP-binding</keyword>
<protein>
    <recommendedName>
        <fullName evidence="3">Protein kinase domain-containing protein</fullName>
    </recommendedName>
</protein>
<dbReference type="PANTHER" id="PTHR46008">
    <property type="entry name" value="LEAF RUST 10 DISEASE-RESISTANCE LOCUS RECEPTOR-LIKE PROTEIN KINASE-LIKE 1.4"/>
    <property type="match status" value="1"/>
</dbReference>
<keyword evidence="5" id="KW-1185">Reference proteome</keyword>
<evidence type="ECO:0000313" key="4">
    <source>
        <dbReference type="EMBL" id="KDP20148.1"/>
    </source>
</evidence>
<dbReference type="InterPro" id="IPR008271">
    <property type="entry name" value="Ser/Thr_kinase_AS"/>
</dbReference>
<reference evidence="4 5" key="1">
    <citation type="journal article" date="2014" name="PLoS ONE">
        <title>Global Analysis of Gene Expression Profiles in Physic Nut (Jatropha curcas L.) Seedlings Exposed to Salt Stress.</title>
        <authorList>
            <person name="Zhang L."/>
            <person name="Zhang C."/>
            <person name="Wu P."/>
            <person name="Chen Y."/>
            <person name="Li M."/>
            <person name="Jiang H."/>
            <person name="Wu G."/>
        </authorList>
    </citation>
    <scope>NUCLEOTIDE SEQUENCE [LARGE SCALE GENOMIC DNA]</scope>
    <source>
        <strain evidence="5">cv. GZQX0401</strain>
        <tissue evidence="4">Young leaves</tissue>
    </source>
</reference>
<organism evidence="4 5">
    <name type="scientific">Jatropha curcas</name>
    <name type="common">Barbados nut</name>
    <dbReference type="NCBI Taxonomy" id="180498"/>
    <lineage>
        <taxon>Eukaryota</taxon>
        <taxon>Viridiplantae</taxon>
        <taxon>Streptophyta</taxon>
        <taxon>Embryophyta</taxon>
        <taxon>Tracheophyta</taxon>
        <taxon>Spermatophyta</taxon>
        <taxon>Magnoliopsida</taxon>
        <taxon>eudicotyledons</taxon>
        <taxon>Gunneridae</taxon>
        <taxon>Pentapetalae</taxon>
        <taxon>rosids</taxon>
        <taxon>fabids</taxon>
        <taxon>Malpighiales</taxon>
        <taxon>Euphorbiaceae</taxon>
        <taxon>Crotonoideae</taxon>
        <taxon>Jatropheae</taxon>
        <taxon>Jatropha</taxon>
    </lineage>
</organism>